<reference evidence="1" key="2">
    <citation type="submission" date="2020-11" db="EMBL/GenBank/DDBJ databases">
        <authorList>
            <person name="McCartney M.A."/>
            <person name="Auch B."/>
            <person name="Kono T."/>
            <person name="Mallez S."/>
            <person name="Becker A."/>
            <person name="Gohl D.M."/>
            <person name="Silverstein K.A.T."/>
            <person name="Koren S."/>
            <person name="Bechman K.B."/>
            <person name="Herman A."/>
            <person name="Abrahante J.E."/>
            <person name="Garbe J."/>
        </authorList>
    </citation>
    <scope>NUCLEOTIDE SEQUENCE</scope>
    <source>
        <strain evidence="1">Duluth1</strain>
        <tissue evidence="1">Whole animal</tissue>
    </source>
</reference>
<reference evidence="1" key="1">
    <citation type="journal article" date="2019" name="bioRxiv">
        <title>The Genome of the Zebra Mussel, Dreissena polymorpha: A Resource for Invasive Species Research.</title>
        <authorList>
            <person name="McCartney M.A."/>
            <person name="Auch B."/>
            <person name="Kono T."/>
            <person name="Mallez S."/>
            <person name="Zhang Y."/>
            <person name="Obille A."/>
            <person name="Becker A."/>
            <person name="Abrahante J.E."/>
            <person name="Garbe J."/>
            <person name="Badalamenti J.P."/>
            <person name="Herman A."/>
            <person name="Mangelson H."/>
            <person name="Liachko I."/>
            <person name="Sullivan S."/>
            <person name="Sone E.D."/>
            <person name="Koren S."/>
            <person name="Silverstein K.A.T."/>
            <person name="Beckman K.B."/>
            <person name="Gohl D.M."/>
        </authorList>
    </citation>
    <scope>NUCLEOTIDE SEQUENCE</scope>
    <source>
        <strain evidence="1">Duluth1</strain>
        <tissue evidence="1">Whole animal</tissue>
    </source>
</reference>
<name>A0A9D4DGZ2_DREPO</name>
<keyword evidence="2" id="KW-1185">Reference proteome</keyword>
<protein>
    <submittedName>
        <fullName evidence="1">Uncharacterized protein</fullName>
    </submittedName>
</protein>
<proteinExistence type="predicted"/>
<dbReference type="EMBL" id="JAIWYP010000010">
    <property type="protein sequence ID" value="KAH3748881.1"/>
    <property type="molecule type" value="Genomic_DNA"/>
</dbReference>
<evidence type="ECO:0000313" key="1">
    <source>
        <dbReference type="EMBL" id="KAH3748881.1"/>
    </source>
</evidence>
<accession>A0A9D4DGZ2</accession>
<organism evidence="1 2">
    <name type="scientific">Dreissena polymorpha</name>
    <name type="common">Zebra mussel</name>
    <name type="synonym">Mytilus polymorpha</name>
    <dbReference type="NCBI Taxonomy" id="45954"/>
    <lineage>
        <taxon>Eukaryota</taxon>
        <taxon>Metazoa</taxon>
        <taxon>Spiralia</taxon>
        <taxon>Lophotrochozoa</taxon>
        <taxon>Mollusca</taxon>
        <taxon>Bivalvia</taxon>
        <taxon>Autobranchia</taxon>
        <taxon>Heteroconchia</taxon>
        <taxon>Euheterodonta</taxon>
        <taxon>Imparidentia</taxon>
        <taxon>Neoheterodontei</taxon>
        <taxon>Myida</taxon>
        <taxon>Dreissenoidea</taxon>
        <taxon>Dreissenidae</taxon>
        <taxon>Dreissena</taxon>
    </lineage>
</organism>
<comment type="caution">
    <text evidence="1">The sequence shown here is derived from an EMBL/GenBank/DDBJ whole genome shotgun (WGS) entry which is preliminary data.</text>
</comment>
<evidence type="ECO:0000313" key="2">
    <source>
        <dbReference type="Proteomes" id="UP000828390"/>
    </source>
</evidence>
<sequence length="65" mass="7223">MKNTLKFLGLVTHSYPRPFRHLKPQVGPNSTVCEPSMGPHVPPWMDDGVLDLPSPAAIGFWNLVK</sequence>
<dbReference type="Proteomes" id="UP000828390">
    <property type="component" value="Unassembled WGS sequence"/>
</dbReference>
<dbReference type="AlphaFoldDB" id="A0A9D4DGZ2"/>
<gene>
    <name evidence="1" type="ORF">DPMN_183370</name>
</gene>